<evidence type="ECO:0000313" key="6">
    <source>
        <dbReference type="EMBL" id="MBK1780202.1"/>
    </source>
</evidence>
<name>A0ABS1E910_9BURK</name>
<evidence type="ECO:0000256" key="1">
    <source>
        <dbReference type="ARBA" id="ARBA00023015"/>
    </source>
</evidence>
<accession>A0ABS1E910</accession>
<dbReference type="Gene3D" id="3.30.450.40">
    <property type="match status" value="1"/>
</dbReference>
<dbReference type="PANTHER" id="PTHR30136:SF7">
    <property type="entry name" value="HTH-TYPE TRANSCRIPTIONAL REGULATOR KDGR-RELATED"/>
    <property type="match status" value="1"/>
</dbReference>
<dbReference type="Pfam" id="PF01614">
    <property type="entry name" value="IclR_C"/>
    <property type="match status" value="1"/>
</dbReference>
<organism evidence="6 7">
    <name type="scientific">Advenella mandrilli</name>
    <dbReference type="NCBI Taxonomy" id="2800330"/>
    <lineage>
        <taxon>Bacteria</taxon>
        <taxon>Pseudomonadati</taxon>
        <taxon>Pseudomonadota</taxon>
        <taxon>Betaproteobacteria</taxon>
        <taxon>Burkholderiales</taxon>
        <taxon>Alcaligenaceae</taxon>
    </lineage>
</organism>
<dbReference type="InterPro" id="IPR036390">
    <property type="entry name" value="WH_DNA-bd_sf"/>
</dbReference>
<dbReference type="InterPro" id="IPR036388">
    <property type="entry name" value="WH-like_DNA-bd_sf"/>
</dbReference>
<evidence type="ECO:0000256" key="3">
    <source>
        <dbReference type="ARBA" id="ARBA00023163"/>
    </source>
</evidence>
<keyword evidence="1" id="KW-0805">Transcription regulation</keyword>
<evidence type="ECO:0000313" key="7">
    <source>
        <dbReference type="Proteomes" id="UP000635316"/>
    </source>
</evidence>
<dbReference type="RefSeq" id="WP_200233721.1">
    <property type="nucleotide sequence ID" value="NZ_JAENGP010000003.1"/>
</dbReference>
<dbReference type="InterPro" id="IPR050707">
    <property type="entry name" value="HTH_MetabolicPath_Reg"/>
</dbReference>
<sequence>MNNTLFKGLQILEMLAYSSQPMRLTDIANNLSLVKSGTHRLLQALIESRYVVQDKQSGKYSTSCKLIELGSAVLPHLALKQQAEGIMQQLMHETAESVHLSIQNQHDVVYLHKVDGPAPIPFYTHIGGRVPLYCVATGKALLAYKNDFFIEKIKQNLNPRTSNTIINATQLEIELKEIKKRGYSINKGELKEEVYGVAAPIIDKKGNIIAAIGLSGHSERFTTKTINKYAGLLIQAAQSITGLPNEHDQSANLQRLILSW</sequence>
<keyword evidence="3" id="KW-0804">Transcription</keyword>
<dbReference type="PANTHER" id="PTHR30136">
    <property type="entry name" value="HELIX-TURN-HELIX TRANSCRIPTIONAL REGULATOR, ICLR FAMILY"/>
    <property type="match status" value="1"/>
</dbReference>
<dbReference type="PROSITE" id="PS51077">
    <property type="entry name" value="HTH_ICLR"/>
    <property type="match status" value="1"/>
</dbReference>
<dbReference type="Pfam" id="PF09339">
    <property type="entry name" value="HTH_IclR"/>
    <property type="match status" value="1"/>
</dbReference>
<protein>
    <submittedName>
        <fullName evidence="6">IclR family transcriptional regulator</fullName>
    </submittedName>
</protein>
<evidence type="ECO:0000256" key="2">
    <source>
        <dbReference type="ARBA" id="ARBA00023125"/>
    </source>
</evidence>
<keyword evidence="2" id="KW-0238">DNA-binding</keyword>
<dbReference type="SUPFAM" id="SSF46785">
    <property type="entry name" value="Winged helix' DNA-binding domain"/>
    <property type="match status" value="1"/>
</dbReference>
<evidence type="ECO:0000259" key="5">
    <source>
        <dbReference type="PROSITE" id="PS51078"/>
    </source>
</evidence>
<dbReference type="Proteomes" id="UP000635316">
    <property type="component" value="Unassembled WGS sequence"/>
</dbReference>
<dbReference type="SMART" id="SM00346">
    <property type="entry name" value="HTH_ICLR"/>
    <property type="match status" value="1"/>
</dbReference>
<reference evidence="6 7" key="1">
    <citation type="submission" date="2020-12" db="EMBL/GenBank/DDBJ databases">
        <authorList>
            <person name="Lu T."/>
            <person name="Wang Q."/>
            <person name="Han X."/>
        </authorList>
    </citation>
    <scope>NUCLEOTIDE SEQUENCE [LARGE SCALE GENOMIC DNA]</scope>
    <source>
        <strain evidence="6 7">WQ 585</strain>
    </source>
</reference>
<dbReference type="SUPFAM" id="SSF55781">
    <property type="entry name" value="GAF domain-like"/>
    <property type="match status" value="1"/>
</dbReference>
<keyword evidence="7" id="KW-1185">Reference proteome</keyword>
<feature type="domain" description="HTH iclR-type" evidence="4">
    <location>
        <begin position="2"/>
        <end position="64"/>
    </location>
</feature>
<dbReference type="Gene3D" id="1.10.10.10">
    <property type="entry name" value="Winged helix-like DNA-binding domain superfamily/Winged helix DNA-binding domain"/>
    <property type="match status" value="1"/>
</dbReference>
<dbReference type="EMBL" id="JAENGP010000003">
    <property type="protein sequence ID" value="MBK1780202.1"/>
    <property type="molecule type" value="Genomic_DNA"/>
</dbReference>
<gene>
    <name evidence="6" type="ORF">JHL22_03130</name>
</gene>
<evidence type="ECO:0000259" key="4">
    <source>
        <dbReference type="PROSITE" id="PS51077"/>
    </source>
</evidence>
<dbReference type="InterPro" id="IPR005471">
    <property type="entry name" value="Tscrpt_reg_IclR_N"/>
</dbReference>
<dbReference type="PROSITE" id="PS51078">
    <property type="entry name" value="ICLR_ED"/>
    <property type="match status" value="1"/>
</dbReference>
<comment type="caution">
    <text evidence="6">The sequence shown here is derived from an EMBL/GenBank/DDBJ whole genome shotgun (WGS) entry which is preliminary data.</text>
</comment>
<dbReference type="InterPro" id="IPR014757">
    <property type="entry name" value="Tscrpt_reg_IclR_C"/>
</dbReference>
<feature type="domain" description="IclR-ED" evidence="5">
    <location>
        <begin position="65"/>
        <end position="246"/>
    </location>
</feature>
<dbReference type="InterPro" id="IPR029016">
    <property type="entry name" value="GAF-like_dom_sf"/>
</dbReference>
<proteinExistence type="predicted"/>